<sequence>MTYSIRLTIASMSSVERSLQVTSELTVGAAAPAPACISAK</sequence>
<organism evidence="1">
    <name type="scientific">Arundo donax</name>
    <name type="common">Giant reed</name>
    <name type="synonym">Donax arundinaceus</name>
    <dbReference type="NCBI Taxonomy" id="35708"/>
    <lineage>
        <taxon>Eukaryota</taxon>
        <taxon>Viridiplantae</taxon>
        <taxon>Streptophyta</taxon>
        <taxon>Embryophyta</taxon>
        <taxon>Tracheophyta</taxon>
        <taxon>Spermatophyta</taxon>
        <taxon>Magnoliopsida</taxon>
        <taxon>Liliopsida</taxon>
        <taxon>Poales</taxon>
        <taxon>Poaceae</taxon>
        <taxon>PACMAD clade</taxon>
        <taxon>Arundinoideae</taxon>
        <taxon>Arundineae</taxon>
        <taxon>Arundo</taxon>
    </lineage>
</organism>
<evidence type="ECO:0000313" key="1">
    <source>
        <dbReference type="EMBL" id="JAE15436.1"/>
    </source>
</evidence>
<proteinExistence type="predicted"/>
<name>A0A0A9FYQ6_ARUDO</name>
<dbReference type="EMBL" id="GBRH01182460">
    <property type="protein sequence ID" value="JAE15436.1"/>
    <property type="molecule type" value="Transcribed_RNA"/>
</dbReference>
<reference evidence="1" key="2">
    <citation type="journal article" date="2015" name="Data Brief">
        <title>Shoot transcriptome of the giant reed, Arundo donax.</title>
        <authorList>
            <person name="Barrero R.A."/>
            <person name="Guerrero F.D."/>
            <person name="Moolhuijzen P."/>
            <person name="Goolsby J.A."/>
            <person name="Tidwell J."/>
            <person name="Bellgard S.E."/>
            <person name="Bellgard M.I."/>
        </authorList>
    </citation>
    <scope>NUCLEOTIDE SEQUENCE</scope>
    <source>
        <tissue evidence="1">Shoot tissue taken approximately 20 cm above the soil surface</tissue>
    </source>
</reference>
<accession>A0A0A9FYQ6</accession>
<reference evidence="1" key="1">
    <citation type="submission" date="2014-09" db="EMBL/GenBank/DDBJ databases">
        <authorList>
            <person name="Magalhaes I.L.F."/>
            <person name="Oliveira U."/>
            <person name="Santos F.R."/>
            <person name="Vidigal T.H.D.A."/>
            <person name="Brescovit A.D."/>
            <person name="Santos A.J."/>
        </authorList>
    </citation>
    <scope>NUCLEOTIDE SEQUENCE</scope>
    <source>
        <tissue evidence="1">Shoot tissue taken approximately 20 cm above the soil surface</tissue>
    </source>
</reference>
<protein>
    <submittedName>
        <fullName evidence="1">Uncharacterized protein</fullName>
    </submittedName>
</protein>
<dbReference type="AlphaFoldDB" id="A0A0A9FYQ6"/>